<evidence type="ECO:0000313" key="2">
    <source>
        <dbReference type="Proteomes" id="UP000188174"/>
    </source>
</evidence>
<proteinExistence type="predicted"/>
<accession>A0ABN4X1S0</accession>
<gene>
    <name evidence="1" type="ORF">B0E33_28870</name>
</gene>
<name>A0ABN4X1S0_9HYPH</name>
<keyword evidence="1" id="KW-0614">Plasmid</keyword>
<dbReference type="Proteomes" id="UP000188174">
    <property type="component" value="Plasmid unnamed1"/>
</dbReference>
<reference evidence="1 2" key="1">
    <citation type="submission" date="2017-02" db="EMBL/GenBank/DDBJ databases">
        <authorList>
            <person name="Jeong S."/>
        </authorList>
    </citation>
    <scope>NUCLEOTIDE SEQUENCE [LARGE SCALE GENOMIC DNA]</scope>
    <source>
        <strain evidence="1 2">RMAR6-6</strain>
        <plasmid evidence="1 2">unnamed1</plasmid>
    </source>
</reference>
<evidence type="ECO:0000313" key="1">
    <source>
        <dbReference type="EMBL" id="AQQ07829.1"/>
    </source>
</evidence>
<dbReference type="EMBL" id="CP019631">
    <property type="protein sequence ID" value="AQQ07829.1"/>
    <property type="molecule type" value="Genomic_DNA"/>
</dbReference>
<geneLocation type="plasmid" evidence="1 2">
    <name>unnamed1</name>
</geneLocation>
<keyword evidence="2" id="KW-1185">Reference proteome</keyword>
<sequence>MTRTFRGWIEGFQAMSFRNDEMIGLDVPSGAQDFDCGLRDGTLAAAMVCLRSSASNQPFALVAAVRKEAGGPRG</sequence>
<organism evidence="1 2">
    <name type="scientific">Roseibium algicola</name>
    <dbReference type="NCBI Taxonomy" id="2857014"/>
    <lineage>
        <taxon>Bacteria</taxon>
        <taxon>Pseudomonadati</taxon>
        <taxon>Pseudomonadota</taxon>
        <taxon>Alphaproteobacteria</taxon>
        <taxon>Hyphomicrobiales</taxon>
        <taxon>Stappiaceae</taxon>
        <taxon>Roseibium</taxon>
    </lineage>
</organism>
<protein>
    <submittedName>
        <fullName evidence="1">Uncharacterized protein</fullName>
    </submittedName>
</protein>